<accession>A0A1H0PUL9</accession>
<dbReference type="OrthoDB" id="2604865at2"/>
<dbReference type="RefSeq" id="WP_090476915.1">
    <property type="nucleotide sequence ID" value="NZ_LT629710.1"/>
</dbReference>
<dbReference type="Gene3D" id="2.40.30.100">
    <property type="entry name" value="AF2212/PG0164-like"/>
    <property type="match status" value="1"/>
</dbReference>
<dbReference type="InterPro" id="IPR015018">
    <property type="entry name" value="DUF1905"/>
</dbReference>
<dbReference type="Proteomes" id="UP000198741">
    <property type="component" value="Chromosome I"/>
</dbReference>
<evidence type="ECO:0000313" key="1">
    <source>
        <dbReference type="EMBL" id="SDP08219.1"/>
    </source>
</evidence>
<protein>
    <submittedName>
        <fullName evidence="1">Bacteriocin-protection, YdeI or OmpD-Associated</fullName>
    </submittedName>
</protein>
<name>A0A1H0PUL9_9ACTN</name>
<dbReference type="AlphaFoldDB" id="A0A1H0PUL9"/>
<dbReference type="InterPro" id="IPR037079">
    <property type="entry name" value="AF2212/PG0164-like_sf"/>
</dbReference>
<keyword evidence="2" id="KW-1185">Reference proteome</keyword>
<dbReference type="Pfam" id="PF08922">
    <property type="entry name" value="DUF1905"/>
    <property type="match status" value="1"/>
</dbReference>
<reference evidence="1 2" key="1">
    <citation type="submission" date="2016-10" db="EMBL/GenBank/DDBJ databases">
        <authorList>
            <person name="de Groot N.N."/>
        </authorList>
    </citation>
    <scope>NUCLEOTIDE SEQUENCE [LARGE SCALE GENOMIC DNA]</scope>
    <source>
        <strain evidence="2">P4-7,KCTC 19426,CECT 7604</strain>
    </source>
</reference>
<dbReference type="Pfam" id="PF13376">
    <property type="entry name" value="OmdA"/>
    <property type="match status" value="1"/>
</dbReference>
<dbReference type="EMBL" id="LT629710">
    <property type="protein sequence ID" value="SDP08219.1"/>
    <property type="molecule type" value="Genomic_DNA"/>
</dbReference>
<gene>
    <name evidence="1" type="ORF">SAMN04515671_2896</name>
</gene>
<proteinExistence type="predicted"/>
<dbReference type="SUPFAM" id="SSF141694">
    <property type="entry name" value="AF2212/PG0164-like"/>
    <property type="match status" value="1"/>
</dbReference>
<organism evidence="1 2">
    <name type="scientific">Nakamurella panacisegetis</name>
    <dbReference type="NCBI Taxonomy" id="1090615"/>
    <lineage>
        <taxon>Bacteria</taxon>
        <taxon>Bacillati</taxon>
        <taxon>Actinomycetota</taxon>
        <taxon>Actinomycetes</taxon>
        <taxon>Nakamurellales</taxon>
        <taxon>Nakamurellaceae</taxon>
        <taxon>Nakamurella</taxon>
    </lineage>
</organism>
<sequence length="154" mass="16877">MSTWTDPGPQEFDAALESGERGGSWVTVPADVSSRYRVAGRVPVLVHFDGIEYRGSIAPYQGTHRLGVLAAIETRLGKRVGDQVHVRLTLDEAEQVVVLAPDVEKALLDAGLMEKFRGLAQSHQREFATWINSAKHNSTRTGRLAKLISMVAAR</sequence>
<evidence type="ECO:0000313" key="2">
    <source>
        <dbReference type="Proteomes" id="UP000198741"/>
    </source>
</evidence>